<feature type="compositionally biased region" description="Polar residues" evidence="1">
    <location>
        <begin position="540"/>
        <end position="552"/>
    </location>
</feature>
<dbReference type="EMBL" id="KN831803">
    <property type="protein sequence ID" value="KIM36715.1"/>
    <property type="molecule type" value="Genomic_DNA"/>
</dbReference>
<feature type="compositionally biased region" description="Polar residues" evidence="1">
    <location>
        <begin position="824"/>
        <end position="852"/>
    </location>
</feature>
<dbReference type="STRING" id="686832.A0A0C3BJ37"/>
<feature type="compositionally biased region" description="Polar residues" evidence="1">
    <location>
        <begin position="52"/>
        <end position="76"/>
    </location>
</feature>
<feature type="compositionally biased region" description="Polar residues" evidence="1">
    <location>
        <begin position="401"/>
        <end position="418"/>
    </location>
</feature>
<dbReference type="OrthoDB" id="3255922at2759"/>
<feature type="compositionally biased region" description="Basic and acidic residues" evidence="1">
    <location>
        <begin position="508"/>
        <end position="529"/>
    </location>
</feature>
<feature type="compositionally biased region" description="Basic and acidic residues" evidence="1">
    <location>
        <begin position="443"/>
        <end position="455"/>
    </location>
</feature>
<keyword evidence="3" id="KW-1185">Reference proteome</keyword>
<feature type="compositionally biased region" description="Polar residues" evidence="1">
    <location>
        <begin position="424"/>
        <end position="441"/>
    </location>
</feature>
<proteinExistence type="predicted"/>
<protein>
    <submittedName>
        <fullName evidence="2">Uncharacterized protein</fullName>
    </submittedName>
</protein>
<dbReference type="Proteomes" id="UP000053424">
    <property type="component" value="Unassembled WGS sequence"/>
</dbReference>
<evidence type="ECO:0000256" key="1">
    <source>
        <dbReference type="SAM" id="MobiDB-lite"/>
    </source>
</evidence>
<feature type="compositionally biased region" description="Low complexity" evidence="1">
    <location>
        <begin position="750"/>
        <end position="761"/>
    </location>
</feature>
<sequence>MFTSFLPTASSLKFGQNGSSKPSSRFSVRVFKAPANTSFAYAAPVKPDVSYRSASQREPQNNNWYPPNSYSTTNYEPQQRPRATANFAIYPSATNDTFIYEQSACSKSDIFSTSELDSASTSGFSPAMSTDTLPSTIMADQAAEDHRIHRVPTPAPRPVYSGPHDPQVLTRTASAGHPESGEDRRARTSSFQQQLHARPATPMHGSAIPPVPLMAEPMSRIPSSGGSRYVHIPEYAASTLSEFEVEERDRIAKINAEYNSHTSSSSSGTTTPNDADRRWTPSIPAPIPSRDNFTRVASSQPLHPNLHFHGSQSLQEPEFNAPPPPVFHLHPTSSNPYPRRDDSPPLVERISSQLAPEYGVPQASSSGHGRHPLPSVPSESWSREATFDSEQMRGTGHYRTSPKSTTAVPAAPTSQLPQELNGGSIPSSRSAHTTYATSSPETAEYRSDRRQERPLQPEPVDSLPSQHRRRSSMVGPRPDAALSRAHSEAREYGPTTPLRENNNSTYGGRDREREREDERDRRERERSRSYSDSVPPAPQVQGSPSRDTSNRATFGADIRRDTRTPVPSREADEYRSSRRDSYAPETARSSKDARGKSQPLEQARETYTTGPLTSSPTQMRMSPTELNSSPNRVSPPVHENDRAGERTRTRSTSFSQPSRPTTPAPSALHYPPLTQQPPIIYNGGPDPRQQGPSHPDQRKDTRGSNAQGAYYPQPQAPSLSPQYESTSQRQQHVSMPPPPAQTPSRSGDRSTTSTLQATSSTPHTRGVSTQERPRSSFVVEPSYTATTTTTTTQSHNPEPLRRHSDGDEPYNGSTTPFPPRSATGPGSSSTKVMLPTPGTTSVPHSGYPSGTTAAHAAEPQPQRRYSDGDQTQPPRGHASAQALSGRNSAPLLRSVRWNENLICPSPILSRQRRKGWFNRRGDQLWTNDGEYKAAPIGEEYPSDLTDYPEPGDGWMNEECVRIDLNHRFIPKPPLRSALKQSNLRG</sequence>
<feature type="compositionally biased region" description="Polar residues" evidence="1">
    <location>
        <begin position="716"/>
        <end position="733"/>
    </location>
</feature>
<feature type="region of interest" description="Disordered" evidence="1">
    <location>
        <begin position="358"/>
        <end position="887"/>
    </location>
</feature>
<feature type="region of interest" description="Disordered" evidence="1">
    <location>
        <begin position="155"/>
        <end position="191"/>
    </location>
</feature>
<evidence type="ECO:0000313" key="3">
    <source>
        <dbReference type="Proteomes" id="UP000053424"/>
    </source>
</evidence>
<reference evidence="3" key="2">
    <citation type="submission" date="2015-01" db="EMBL/GenBank/DDBJ databases">
        <title>Evolutionary Origins and Diversification of the Mycorrhizal Mutualists.</title>
        <authorList>
            <consortium name="DOE Joint Genome Institute"/>
            <consortium name="Mycorrhizal Genomics Consortium"/>
            <person name="Kohler A."/>
            <person name="Kuo A."/>
            <person name="Nagy L.G."/>
            <person name="Floudas D."/>
            <person name="Copeland A."/>
            <person name="Barry K.W."/>
            <person name="Cichocki N."/>
            <person name="Veneault-Fourrey C."/>
            <person name="LaButti K."/>
            <person name="Lindquist E.A."/>
            <person name="Lipzen A."/>
            <person name="Lundell T."/>
            <person name="Morin E."/>
            <person name="Murat C."/>
            <person name="Riley R."/>
            <person name="Ohm R."/>
            <person name="Sun H."/>
            <person name="Tunlid A."/>
            <person name="Henrissat B."/>
            <person name="Grigoriev I.V."/>
            <person name="Hibbett D.S."/>
            <person name="Martin F."/>
        </authorList>
    </citation>
    <scope>NUCLEOTIDE SEQUENCE [LARGE SCALE GENOMIC DNA]</scope>
    <source>
        <strain evidence="3">h7</strain>
    </source>
</reference>
<name>A0A0C3BJ37_HEBCY</name>
<feature type="compositionally biased region" description="Polar residues" evidence="1">
    <location>
        <begin position="650"/>
        <end position="661"/>
    </location>
</feature>
<feature type="compositionally biased region" description="Low complexity" evidence="1">
    <location>
        <begin position="260"/>
        <end position="271"/>
    </location>
</feature>
<evidence type="ECO:0000313" key="2">
    <source>
        <dbReference type="EMBL" id="KIM36715.1"/>
    </source>
</evidence>
<organism evidence="2 3">
    <name type="scientific">Hebeloma cylindrosporum</name>
    <dbReference type="NCBI Taxonomy" id="76867"/>
    <lineage>
        <taxon>Eukaryota</taxon>
        <taxon>Fungi</taxon>
        <taxon>Dikarya</taxon>
        <taxon>Basidiomycota</taxon>
        <taxon>Agaricomycotina</taxon>
        <taxon>Agaricomycetes</taxon>
        <taxon>Agaricomycetidae</taxon>
        <taxon>Agaricales</taxon>
        <taxon>Agaricineae</taxon>
        <taxon>Hymenogastraceae</taxon>
        <taxon>Hebeloma</taxon>
    </lineage>
</organism>
<feature type="compositionally biased region" description="Polar residues" evidence="1">
    <location>
        <begin position="605"/>
        <end position="632"/>
    </location>
</feature>
<feature type="compositionally biased region" description="Basic and acidic residues" evidence="1">
    <location>
        <begin position="638"/>
        <end position="648"/>
    </location>
</feature>
<feature type="region of interest" description="Disordered" evidence="1">
    <location>
        <begin position="51"/>
        <end position="76"/>
    </location>
</feature>
<reference evidence="2 3" key="1">
    <citation type="submission" date="2014-04" db="EMBL/GenBank/DDBJ databases">
        <authorList>
            <consortium name="DOE Joint Genome Institute"/>
            <person name="Kuo A."/>
            <person name="Gay G."/>
            <person name="Dore J."/>
            <person name="Kohler A."/>
            <person name="Nagy L.G."/>
            <person name="Floudas D."/>
            <person name="Copeland A."/>
            <person name="Barry K.W."/>
            <person name="Cichocki N."/>
            <person name="Veneault-Fourrey C."/>
            <person name="LaButti K."/>
            <person name="Lindquist E.A."/>
            <person name="Lipzen A."/>
            <person name="Lundell T."/>
            <person name="Morin E."/>
            <person name="Murat C."/>
            <person name="Sun H."/>
            <person name="Tunlid A."/>
            <person name="Henrissat B."/>
            <person name="Grigoriev I.V."/>
            <person name="Hibbett D.S."/>
            <person name="Martin F."/>
            <person name="Nordberg H.P."/>
            <person name="Cantor M.N."/>
            <person name="Hua S.X."/>
        </authorList>
    </citation>
    <scope>NUCLEOTIDE SEQUENCE [LARGE SCALE GENOMIC DNA]</scope>
    <source>
        <strain evidence="3">h7</strain>
    </source>
</reference>
<feature type="compositionally biased region" description="Basic and acidic residues" evidence="1">
    <location>
        <begin position="557"/>
        <end position="595"/>
    </location>
</feature>
<feature type="region of interest" description="Disordered" evidence="1">
    <location>
        <begin position="256"/>
        <end position="345"/>
    </location>
</feature>
<dbReference type="AlphaFoldDB" id="A0A0C3BJ37"/>
<dbReference type="HOGENOM" id="CLU_330384_0_0_1"/>
<gene>
    <name evidence="2" type="ORF">M413DRAFT_287650</name>
</gene>
<accession>A0A0C3BJ37</accession>